<evidence type="ECO:0000313" key="1">
    <source>
        <dbReference type="EMBL" id="CAK00532.1"/>
    </source>
</evidence>
<evidence type="ECO:0000313" key="2">
    <source>
        <dbReference type="Proteomes" id="UP000001592"/>
    </source>
</evidence>
<keyword evidence="2" id="KW-1185">Reference proteome</keyword>
<dbReference type="AlphaFoldDB" id="A9IL70"/>
<reference evidence="1 2" key="1">
    <citation type="journal article" date="2007" name="Nat. Genet.">
        <title>Genomic analysis of Bartonella identifies type IV secretion systems as host adaptability factors.</title>
        <authorList>
            <person name="Saenz H.L."/>
            <person name="Engel P."/>
            <person name="Stoeckli M.C."/>
            <person name="Lanz C."/>
            <person name="Raddatz G."/>
            <person name="Vayssier-Taussat M."/>
            <person name="Birtles R."/>
            <person name="Schuster S.C."/>
            <person name="Dehio C."/>
        </authorList>
    </citation>
    <scope>NUCLEOTIDE SEQUENCE [LARGE SCALE GENOMIC DNA]</scope>
    <source>
        <strain evidence="2">DSM 28219 / CCUG 45778 / CIP 105476 / IBS 506</strain>
    </source>
</reference>
<dbReference type="HOGENOM" id="CLU_3230181_0_0_5"/>
<accession>A9IL70</accession>
<organism evidence="1 2">
    <name type="scientific">Bartonella tribocorum (strain DSM 28219 / CCUG 45778 / CIP 105476 / IBS 506)</name>
    <dbReference type="NCBI Taxonomy" id="382640"/>
    <lineage>
        <taxon>Bacteria</taxon>
        <taxon>Pseudomonadati</taxon>
        <taxon>Pseudomonadota</taxon>
        <taxon>Alphaproteobacteria</taxon>
        <taxon>Hyphomicrobiales</taxon>
        <taxon>Bartonellaceae</taxon>
        <taxon>Bartonella</taxon>
    </lineage>
</organism>
<protein>
    <submittedName>
        <fullName evidence="1">Uncharacterized protein</fullName>
    </submittedName>
</protein>
<dbReference type="EMBL" id="AM260525">
    <property type="protein sequence ID" value="CAK00532.1"/>
    <property type="molecule type" value="Genomic_DNA"/>
</dbReference>
<sequence>MCWNPYLDRLVQEENIIHLNIRWRAYKEGIAYLVYTEQLFNKK</sequence>
<proteinExistence type="predicted"/>
<name>A9IL70_BART1</name>
<dbReference type="Proteomes" id="UP000001592">
    <property type="component" value="Chromosome"/>
</dbReference>
<dbReference type="KEGG" id="btr:BT_0028"/>
<gene>
    <name evidence="1" type="ordered locus">BT_0028</name>
</gene>